<sequence length="976" mass="110135">MDPLSIVASSFTLVGVLAKLGEAANSAFHCASALKKDDKQYKQTARDLQSLVNIINQLDSLKKEISEIDDARIQSFNIDQKALDEHLDSAKELEKTLQKHQKHMRGWRRIWSGVRFTFGSEHIKSDLDRSTDRVRNLFGCVSSLHATIQTALALSTREICVSTTQQAIAHHGVTGEKLNRVSLVVEHTAHEVSATRDIIMEIHGMQRQLTFGTSCRPNAETNTKPRSFIVPYPRNPCFVGREDLLCKISACLTPPDEGSSGRAFCVHGLPGIGKTHTAIEFAYRQKEDGNFTHIFWISADSVEKLEQGLVGIARDLGLASSTVIEDRDKLVGLARSWLEKPHDASWLLILDNVDSSQVLNPYWSAFNGGSVLITSRDMIHGLAAVITSPTDSDCVEAFSLPEGAEFIRKRLSTRRIQGLDENTAGDLASKLGLYPLFLDQMVTVIESEPEPVPLSQMHELLKIEFGDELFQNIKPDSPWYQDSAGAAIETHIMKLDKQYRLGLGTIAFFDPDNIPEQLLLSKDPKVACFENEAKLRVILSRLRKSSFIGTASKGIGDDCKRINIHRLVRDCALRMCPDHQMAFDNAVHLLRQAFPLHHFSRDHMVEYWEVCEKFQPHVLTLHQQYIHLKTVDAIPLRSSFEFIDLIYSCAWYMCERGRFDISKTLIDSCLEGYEEIISREHTQAGVPSTIPAAFLSDLYTVQQFYHTEATSDISMIDLARKALNIREDAVKEGLLDPHHPNRANGFMNVGVAMAWEDPKGAIEMHDRALEIRLHVHSDYKDDQIHGLALNYLNVGRCWLLVDDLNTAASCFEKSLDIIKAREQKLRKQFTLTAWATSALGTVRAYQEDFPSALELLLEALELHVDVMGDKHPKTLSCYYRLAWVYHKLGNFEPAQQILQHLLTIYNSKHPIPIPDLARTKFKLSQVLLDQGAPPSHWNTLRIEAKSHLAEIAGGTHEDVSSEDENTYDRYIVYFLR</sequence>
<reference evidence="4" key="1">
    <citation type="submission" date="2018-02" db="EMBL/GenBank/DDBJ databases">
        <authorList>
            <person name="Silar P."/>
        </authorList>
    </citation>
    <scope>NUCLEOTIDE SEQUENCE [LARGE SCALE GENOMIC DNA]</scope>
    <source>
        <strain evidence="4">T</strain>
    </source>
</reference>
<dbReference type="InterPro" id="IPR056681">
    <property type="entry name" value="DUF7779"/>
</dbReference>
<evidence type="ECO:0000256" key="2">
    <source>
        <dbReference type="SAM" id="SignalP"/>
    </source>
</evidence>
<proteinExistence type="predicted"/>
<dbReference type="InterPro" id="IPR002182">
    <property type="entry name" value="NB-ARC"/>
</dbReference>
<feature type="chain" id="PRO_5045583401" description="AAA+ ATPase domain-containing protein" evidence="2">
    <location>
        <begin position="19"/>
        <end position="976"/>
    </location>
</feature>
<dbReference type="Gene3D" id="3.40.50.300">
    <property type="entry name" value="P-loop containing nucleotide triphosphate hydrolases"/>
    <property type="match status" value="1"/>
</dbReference>
<dbReference type="InterPro" id="IPR019734">
    <property type="entry name" value="TPR_rpt"/>
</dbReference>
<feature type="coiled-coil region" evidence="1">
    <location>
        <begin position="51"/>
        <end position="110"/>
    </location>
</feature>
<dbReference type="InterPro" id="IPR003593">
    <property type="entry name" value="AAA+_ATPase"/>
</dbReference>
<dbReference type="Proteomes" id="UP000280685">
    <property type="component" value="Chromosome 6"/>
</dbReference>
<evidence type="ECO:0000313" key="5">
    <source>
        <dbReference type="Proteomes" id="UP000280685"/>
    </source>
</evidence>
<protein>
    <recommendedName>
        <fullName evidence="3">AAA+ ATPase domain-containing protein</fullName>
    </recommendedName>
</protein>
<dbReference type="Pfam" id="PF00931">
    <property type="entry name" value="NB-ARC"/>
    <property type="match status" value="1"/>
</dbReference>
<dbReference type="Pfam" id="PF25000">
    <property type="entry name" value="DUF7779"/>
    <property type="match status" value="1"/>
</dbReference>
<feature type="signal peptide" evidence="2">
    <location>
        <begin position="1"/>
        <end position="18"/>
    </location>
</feature>
<dbReference type="Gene3D" id="1.25.40.10">
    <property type="entry name" value="Tetratricopeptide repeat domain"/>
    <property type="match status" value="2"/>
</dbReference>
<dbReference type="PANTHER" id="PTHR35205:SF1">
    <property type="entry name" value="ZU5 DOMAIN-CONTAINING PROTEIN"/>
    <property type="match status" value="1"/>
</dbReference>
<dbReference type="SMART" id="SM00028">
    <property type="entry name" value="TPR"/>
    <property type="match status" value="3"/>
</dbReference>
<keyword evidence="2" id="KW-0732">Signal</keyword>
<name>A0ABY6SIW4_PODCO</name>
<accession>A0ABY6SIW4</accession>
<dbReference type="InterPro" id="IPR011990">
    <property type="entry name" value="TPR-like_helical_dom_sf"/>
</dbReference>
<gene>
    <name evidence="4" type="ORF">PODCO_607779</name>
</gene>
<keyword evidence="5" id="KW-1185">Reference proteome</keyword>
<organism evidence="4 5">
    <name type="scientific">Podospora comata</name>
    <dbReference type="NCBI Taxonomy" id="48703"/>
    <lineage>
        <taxon>Eukaryota</taxon>
        <taxon>Fungi</taxon>
        <taxon>Dikarya</taxon>
        <taxon>Ascomycota</taxon>
        <taxon>Pezizomycotina</taxon>
        <taxon>Sordariomycetes</taxon>
        <taxon>Sordariomycetidae</taxon>
        <taxon>Sordariales</taxon>
        <taxon>Podosporaceae</taxon>
        <taxon>Podospora</taxon>
    </lineage>
</organism>
<keyword evidence="1" id="KW-0175">Coiled coil</keyword>
<dbReference type="Pfam" id="PF13424">
    <property type="entry name" value="TPR_12"/>
    <property type="match status" value="1"/>
</dbReference>
<evidence type="ECO:0000313" key="4">
    <source>
        <dbReference type="EMBL" id="VBB84476.1"/>
    </source>
</evidence>
<dbReference type="PANTHER" id="PTHR35205">
    <property type="entry name" value="NB-ARC AND TPR DOMAIN PROTEIN"/>
    <property type="match status" value="1"/>
</dbReference>
<dbReference type="SUPFAM" id="SSF48452">
    <property type="entry name" value="TPR-like"/>
    <property type="match status" value="2"/>
</dbReference>
<feature type="domain" description="AAA+ ATPase" evidence="3">
    <location>
        <begin position="260"/>
        <end position="402"/>
    </location>
</feature>
<evidence type="ECO:0000259" key="3">
    <source>
        <dbReference type="SMART" id="SM00382"/>
    </source>
</evidence>
<dbReference type="EMBL" id="LR026969">
    <property type="protein sequence ID" value="VBB84476.1"/>
    <property type="molecule type" value="Genomic_DNA"/>
</dbReference>
<dbReference type="SUPFAM" id="SSF52540">
    <property type="entry name" value="P-loop containing nucleoside triphosphate hydrolases"/>
    <property type="match status" value="1"/>
</dbReference>
<dbReference type="SMART" id="SM00382">
    <property type="entry name" value="AAA"/>
    <property type="match status" value="1"/>
</dbReference>
<dbReference type="InterPro" id="IPR027417">
    <property type="entry name" value="P-loop_NTPase"/>
</dbReference>
<evidence type="ECO:0000256" key="1">
    <source>
        <dbReference type="SAM" id="Coils"/>
    </source>
</evidence>